<evidence type="ECO:0000313" key="1">
    <source>
        <dbReference type="EMBL" id="KAH9367233.1"/>
    </source>
</evidence>
<accession>A0A9J6FY21</accession>
<dbReference type="OrthoDB" id="7477547at2759"/>
<comment type="caution">
    <text evidence="1">The sequence shown here is derived from an EMBL/GenBank/DDBJ whole genome shotgun (WGS) entry which is preliminary data.</text>
</comment>
<dbReference type="Proteomes" id="UP000821853">
    <property type="component" value="Chromosome 2"/>
</dbReference>
<dbReference type="AlphaFoldDB" id="A0A9J6FY21"/>
<gene>
    <name evidence="1" type="ORF">HPB48_021413</name>
</gene>
<evidence type="ECO:0000313" key="2">
    <source>
        <dbReference type="Proteomes" id="UP000821853"/>
    </source>
</evidence>
<proteinExistence type="predicted"/>
<dbReference type="EMBL" id="JABSTR010000004">
    <property type="protein sequence ID" value="KAH9367233.1"/>
    <property type="molecule type" value="Genomic_DNA"/>
</dbReference>
<dbReference type="VEuPathDB" id="VectorBase:HLOH_051136"/>
<name>A0A9J6FY21_HAELO</name>
<protein>
    <submittedName>
        <fullName evidence="1">Uncharacterized protein</fullName>
    </submittedName>
</protein>
<organism evidence="1 2">
    <name type="scientific">Haemaphysalis longicornis</name>
    <name type="common">Bush tick</name>
    <dbReference type="NCBI Taxonomy" id="44386"/>
    <lineage>
        <taxon>Eukaryota</taxon>
        <taxon>Metazoa</taxon>
        <taxon>Ecdysozoa</taxon>
        <taxon>Arthropoda</taxon>
        <taxon>Chelicerata</taxon>
        <taxon>Arachnida</taxon>
        <taxon>Acari</taxon>
        <taxon>Parasitiformes</taxon>
        <taxon>Ixodida</taxon>
        <taxon>Ixodoidea</taxon>
        <taxon>Ixodidae</taxon>
        <taxon>Haemaphysalinae</taxon>
        <taxon>Haemaphysalis</taxon>
    </lineage>
</organism>
<sequence length="123" mass="14048">MKIHGLSPQKGEKLLPITSDMAEMLELDFTESDAEAIHCLPANRDCPPVMLVRFFSVTLEKLSWNCGGSLRALAEHGTITQLYFADNLTNYKREMYWAARQTGKEKLYKYVRAKYCKVLAKKA</sequence>
<reference evidence="1 2" key="1">
    <citation type="journal article" date="2020" name="Cell">
        <title>Large-Scale Comparative Analyses of Tick Genomes Elucidate Their Genetic Diversity and Vector Capacities.</title>
        <authorList>
            <consortium name="Tick Genome and Microbiome Consortium (TIGMIC)"/>
            <person name="Jia N."/>
            <person name="Wang J."/>
            <person name="Shi W."/>
            <person name="Du L."/>
            <person name="Sun Y."/>
            <person name="Zhan W."/>
            <person name="Jiang J.F."/>
            <person name="Wang Q."/>
            <person name="Zhang B."/>
            <person name="Ji P."/>
            <person name="Bell-Sakyi L."/>
            <person name="Cui X.M."/>
            <person name="Yuan T.T."/>
            <person name="Jiang B.G."/>
            <person name="Yang W.F."/>
            <person name="Lam T.T."/>
            <person name="Chang Q.C."/>
            <person name="Ding S.J."/>
            <person name="Wang X.J."/>
            <person name="Zhu J.G."/>
            <person name="Ruan X.D."/>
            <person name="Zhao L."/>
            <person name="Wei J.T."/>
            <person name="Ye R.Z."/>
            <person name="Que T.C."/>
            <person name="Du C.H."/>
            <person name="Zhou Y.H."/>
            <person name="Cheng J.X."/>
            <person name="Dai P.F."/>
            <person name="Guo W.B."/>
            <person name="Han X.H."/>
            <person name="Huang E.J."/>
            <person name="Li L.F."/>
            <person name="Wei W."/>
            <person name="Gao Y.C."/>
            <person name="Liu J.Z."/>
            <person name="Shao H.Z."/>
            <person name="Wang X."/>
            <person name="Wang C.C."/>
            <person name="Yang T.C."/>
            <person name="Huo Q.B."/>
            <person name="Li W."/>
            <person name="Chen H.Y."/>
            <person name="Chen S.E."/>
            <person name="Zhou L.G."/>
            <person name="Ni X.B."/>
            <person name="Tian J.H."/>
            <person name="Sheng Y."/>
            <person name="Liu T."/>
            <person name="Pan Y.S."/>
            <person name="Xia L.Y."/>
            <person name="Li J."/>
            <person name="Zhao F."/>
            <person name="Cao W.C."/>
        </authorList>
    </citation>
    <scope>NUCLEOTIDE SEQUENCE [LARGE SCALE GENOMIC DNA]</scope>
    <source>
        <strain evidence="1">HaeL-2018</strain>
    </source>
</reference>
<keyword evidence="2" id="KW-1185">Reference proteome</keyword>